<keyword evidence="9" id="KW-0325">Glycoprotein</keyword>
<evidence type="ECO:0000256" key="2">
    <source>
        <dbReference type="ARBA" id="ARBA00008054"/>
    </source>
</evidence>
<keyword evidence="8" id="KW-0675">Receptor</keyword>
<dbReference type="GO" id="GO:0098609">
    <property type="term" value="P:cell-cell adhesion"/>
    <property type="evidence" value="ECO:0007669"/>
    <property type="project" value="TreeGrafter"/>
</dbReference>
<feature type="transmembrane region" description="Helical" evidence="11">
    <location>
        <begin position="50"/>
        <end position="72"/>
    </location>
</feature>
<dbReference type="Gene3D" id="1.20.5.930">
    <property type="entry name" value="Bicelle-embedded integrin alpha(iib) transmembrane segment"/>
    <property type="match status" value="1"/>
</dbReference>
<dbReference type="PANTHER" id="PTHR23220">
    <property type="entry name" value="INTEGRIN ALPHA"/>
    <property type="match status" value="1"/>
</dbReference>
<dbReference type="FunFam" id="1.20.5.930:FF:000001">
    <property type="entry name" value="Integrin subunit alpha V"/>
    <property type="match status" value="1"/>
</dbReference>
<evidence type="ECO:0000256" key="7">
    <source>
        <dbReference type="ARBA" id="ARBA00023157"/>
    </source>
</evidence>
<evidence type="ECO:0000256" key="11">
    <source>
        <dbReference type="SAM" id="Phobius"/>
    </source>
</evidence>
<evidence type="ECO:0000256" key="5">
    <source>
        <dbReference type="ARBA" id="ARBA00022989"/>
    </source>
</evidence>
<dbReference type="PROSITE" id="PS00242">
    <property type="entry name" value="INTEGRIN_ALPHA"/>
    <property type="match status" value="1"/>
</dbReference>
<feature type="region of interest" description="Disordered" evidence="10">
    <location>
        <begin position="79"/>
        <end position="100"/>
    </location>
</feature>
<evidence type="ECO:0000256" key="1">
    <source>
        <dbReference type="ARBA" id="ARBA00004479"/>
    </source>
</evidence>
<keyword evidence="3 11" id="KW-0812">Transmembrane</keyword>
<keyword evidence="13" id="KW-1185">Reference proteome</keyword>
<reference evidence="12" key="1">
    <citation type="submission" date="2020-04" db="EMBL/GenBank/DDBJ databases">
        <authorList>
            <person name="Alioto T."/>
            <person name="Alioto T."/>
            <person name="Gomez Garrido J."/>
        </authorList>
    </citation>
    <scope>NUCLEOTIDE SEQUENCE</scope>
    <source>
        <strain evidence="12">A484AB</strain>
    </source>
</reference>
<dbReference type="EMBL" id="CACRXK020010044">
    <property type="protein sequence ID" value="CAB4018528.1"/>
    <property type="molecule type" value="Genomic_DNA"/>
</dbReference>
<dbReference type="GO" id="GO:0005178">
    <property type="term" value="F:integrin binding"/>
    <property type="evidence" value="ECO:0007669"/>
    <property type="project" value="TreeGrafter"/>
</dbReference>
<evidence type="ECO:0000256" key="8">
    <source>
        <dbReference type="ARBA" id="ARBA00023170"/>
    </source>
</evidence>
<dbReference type="GO" id="GO:0007160">
    <property type="term" value="P:cell-matrix adhesion"/>
    <property type="evidence" value="ECO:0007669"/>
    <property type="project" value="TreeGrafter"/>
</dbReference>
<evidence type="ECO:0000313" key="13">
    <source>
        <dbReference type="Proteomes" id="UP001152795"/>
    </source>
</evidence>
<keyword evidence="6 11" id="KW-0472">Membrane</keyword>
<dbReference type="PANTHER" id="PTHR23220:SF122">
    <property type="entry name" value="INTEGRIN ALPHA-PS1"/>
    <property type="match status" value="1"/>
</dbReference>
<comment type="caution">
    <text evidence="12">The sequence shown here is derived from an EMBL/GenBank/DDBJ whole genome shotgun (WGS) entry which is preliminary data.</text>
</comment>
<evidence type="ECO:0000256" key="9">
    <source>
        <dbReference type="ARBA" id="ARBA00023180"/>
    </source>
</evidence>
<organism evidence="12 13">
    <name type="scientific">Paramuricea clavata</name>
    <name type="common">Red gorgonian</name>
    <name type="synonym">Violescent sea-whip</name>
    <dbReference type="NCBI Taxonomy" id="317549"/>
    <lineage>
        <taxon>Eukaryota</taxon>
        <taxon>Metazoa</taxon>
        <taxon>Cnidaria</taxon>
        <taxon>Anthozoa</taxon>
        <taxon>Octocorallia</taxon>
        <taxon>Malacalcyonacea</taxon>
        <taxon>Plexauridae</taxon>
        <taxon>Paramuricea</taxon>
    </lineage>
</organism>
<dbReference type="GO" id="GO:0008305">
    <property type="term" value="C:integrin complex"/>
    <property type="evidence" value="ECO:0007669"/>
    <property type="project" value="TreeGrafter"/>
</dbReference>
<dbReference type="AlphaFoldDB" id="A0A6S7KDM2"/>
<proteinExistence type="inferred from homology"/>
<feature type="non-terminal residue" evidence="12">
    <location>
        <position position="100"/>
    </location>
</feature>
<gene>
    <name evidence="12" type="ORF">PACLA_8A033074</name>
</gene>
<dbReference type="GO" id="GO:0009897">
    <property type="term" value="C:external side of plasma membrane"/>
    <property type="evidence" value="ECO:0007669"/>
    <property type="project" value="TreeGrafter"/>
</dbReference>
<evidence type="ECO:0000256" key="6">
    <source>
        <dbReference type="ARBA" id="ARBA00023136"/>
    </source>
</evidence>
<keyword evidence="7" id="KW-1015">Disulfide bond</keyword>
<dbReference type="GO" id="GO:0033627">
    <property type="term" value="P:cell adhesion mediated by integrin"/>
    <property type="evidence" value="ECO:0007669"/>
    <property type="project" value="TreeGrafter"/>
</dbReference>
<comment type="similarity">
    <text evidence="2">Belongs to the integrin alpha chain family.</text>
</comment>
<evidence type="ECO:0000256" key="3">
    <source>
        <dbReference type="ARBA" id="ARBA00022692"/>
    </source>
</evidence>
<keyword evidence="5 11" id="KW-1133">Transmembrane helix</keyword>
<accession>A0A6S7KDM2</accession>
<sequence length="100" mass="10768">YHSNDLVVGIEANAEYVDSLNKTQVSRELGVVSIRVSPENTPAKSKSTPVWVIIVAVLGGILLLALAILALFKLGFFKRNRPPQDISSPQTDDTPPIVAS</sequence>
<evidence type="ECO:0000313" key="12">
    <source>
        <dbReference type="EMBL" id="CAB4018528.1"/>
    </source>
</evidence>
<comment type="subcellular location">
    <subcellularLocation>
        <location evidence="1">Membrane</location>
        <topology evidence="1">Single-pass type I membrane protein</topology>
    </subcellularLocation>
</comment>
<protein>
    <submittedName>
        <fullName evidence="12">Uncharacterized protein</fullName>
    </submittedName>
</protein>
<dbReference type="GO" id="GO:0007229">
    <property type="term" value="P:integrin-mediated signaling pathway"/>
    <property type="evidence" value="ECO:0007669"/>
    <property type="project" value="TreeGrafter"/>
</dbReference>
<dbReference type="Pfam" id="PF00357">
    <property type="entry name" value="Integrin_alpha"/>
    <property type="match status" value="1"/>
</dbReference>
<evidence type="ECO:0000256" key="10">
    <source>
        <dbReference type="SAM" id="MobiDB-lite"/>
    </source>
</evidence>
<dbReference type="InterPro" id="IPR018184">
    <property type="entry name" value="Integrin_alpha_C_CS"/>
</dbReference>
<keyword evidence="4" id="KW-0130">Cell adhesion</keyword>
<evidence type="ECO:0000256" key="4">
    <source>
        <dbReference type="ARBA" id="ARBA00022889"/>
    </source>
</evidence>
<dbReference type="Proteomes" id="UP001152795">
    <property type="component" value="Unassembled WGS sequence"/>
</dbReference>
<name>A0A6S7KDM2_PARCT</name>